<evidence type="ECO:0000313" key="1">
    <source>
        <dbReference type="EMBL" id="QDH94284.1"/>
    </source>
</evidence>
<dbReference type="RefSeq" id="YP_010064650.1">
    <property type="nucleotide sequence ID" value="NC_054892.1"/>
</dbReference>
<evidence type="ECO:0000313" key="2">
    <source>
        <dbReference type="Proteomes" id="UP000315658"/>
    </source>
</evidence>
<proteinExistence type="predicted"/>
<protein>
    <submittedName>
        <fullName evidence="1">Uncharacterized protein</fullName>
    </submittedName>
</protein>
<dbReference type="Proteomes" id="UP000315658">
    <property type="component" value="Segment"/>
</dbReference>
<name>A0A514DKT6_9CAUD</name>
<dbReference type="KEGG" id="vg:65053104"/>
<dbReference type="EMBL" id="MN090155">
    <property type="protein sequence ID" value="QDH94284.1"/>
    <property type="molecule type" value="Genomic_DNA"/>
</dbReference>
<sequence length="51" mass="6040">MIHYINVETVAIYRAQGLNALRWFNDKATWRKSTKIRACDLIHYTFIGVKL</sequence>
<accession>A0A514DKT6</accession>
<dbReference type="GeneID" id="65053104"/>
<reference evidence="1 2" key="1">
    <citation type="submission" date="2019-06" db="EMBL/GenBank/DDBJ databases">
        <title>Complete genome sequence of the virus isoalte vB_EcoS_PHB17 infecting Shiga toxin-producing Escherichia.</title>
        <authorList>
            <person name="Chen Y."/>
            <person name="Qian P."/>
            <person name="Song J."/>
            <person name="Li X."/>
        </authorList>
    </citation>
    <scope>NUCLEOTIDE SEQUENCE [LARGE SCALE GENOMIC DNA]</scope>
</reference>
<keyword evidence="2" id="KW-1185">Reference proteome</keyword>
<organism evidence="1 2">
    <name type="scientific">Escherichia phage vB_EcoS_PHB17</name>
    <dbReference type="NCBI Taxonomy" id="2591407"/>
    <lineage>
        <taxon>Viruses</taxon>
        <taxon>Duplodnaviria</taxon>
        <taxon>Heunggongvirae</taxon>
        <taxon>Uroviricota</taxon>
        <taxon>Caudoviricetes</taxon>
        <taxon>Drexlerviridae</taxon>
        <taxon>Tempevirinae</taxon>
        <taxon>Baihuvirus</taxon>
        <taxon>Baihuvirus PHB17</taxon>
        <taxon>Changchunvirus PHB17</taxon>
    </lineage>
</organism>